<keyword evidence="6 11" id="KW-0145">Chemotaxis</keyword>
<evidence type="ECO:0000256" key="1">
    <source>
        <dbReference type="ARBA" id="ARBA00002254"/>
    </source>
</evidence>
<keyword evidence="11" id="KW-0997">Cell inner membrane</keyword>
<evidence type="ECO:0000256" key="8">
    <source>
        <dbReference type="ARBA" id="ARBA00022779"/>
    </source>
</evidence>
<reference evidence="12 13" key="1">
    <citation type="submission" date="2024-02" db="EMBL/GenBank/DDBJ databases">
        <title>First report Erwinia aphidicola in onion in Chile.</title>
        <authorList>
            <person name="Valenzuela M."/>
            <person name="Pena M."/>
            <person name="Dutta B."/>
        </authorList>
    </citation>
    <scope>NUCLEOTIDE SEQUENCE [LARGE SCALE GENOMIC DNA]</scope>
    <source>
        <strain evidence="12 13">QCJ3A</strain>
    </source>
</reference>
<evidence type="ECO:0000256" key="2">
    <source>
        <dbReference type="ARBA" id="ARBA00004162"/>
    </source>
</evidence>
<protein>
    <recommendedName>
        <fullName evidence="4 11">Flagellar protein FliL</fullName>
    </recommendedName>
</protein>
<comment type="similarity">
    <text evidence="3 11">Belongs to the FliL family.</text>
</comment>
<name>A0ABU8DLS7_ERWAP</name>
<keyword evidence="5" id="KW-1003">Cell membrane</keyword>
<keyword evidence="13" id="KW-1185">Reference proteome</keyword>
<evidence type="ECO:0000256" key="10">
    <source>
        <dbReference type="ARBA" id="ARBA00023136"/>
    </source>
</evidence>
<keyword evidence="12" id="KW-0966">Cell projection</keyword>
<feature type="transmembrane region" description="Helical" evidence="11">
    <location>
        <begin position="16"/>
        <end position="37"/>
    </location>
</feature>
<keyword evidence="10 11" id="KW-0472">Membrane</keyword>
<sequence length="166" mass="18849">MSNKNKKKGGSSKRPFLMALMFIVTIAACGFAGYMFWEIKKLKSHSAGADKTVEVKKPQEVEPIYQSLSTFTVSLKPTEKESDRVLFIGLSLRMADKESMLTLEKFLPEYRSRLLILLSKLSYEELSTSEGKQQLMDKIKDEVSKPLASKQAVKVTDVLFNEFILR</sequence>
<dbReference type="Proteomes" id="UP001306592">
    <property type="component" value="Unassembled WGS sequence"/>
</dbReference>
<proteinExistence type="inferred from homology"/>
<evidence type="ECO:0000256" key="9">
    <source>
        <dbReference type="ARBA" id="ARBA00022989"/>
    </source>
</evidence>
<dbReference type="RefSeq" id="WP_191150409.1">
    <property type="nucleotide sequence ID" value="NZ_JACXBP010000015.1"/>
</dbReference>
<evidence type="ECO:0000256" key="11">
    <source>
        <dbReference type="RuleBase" id="RU364125"/>
    </source>
</evidence>
<evidence type="ECO:0000313" key="12">
    <source>
        <dbReference type="EMBL" id="MEI2683873.1"/>
    </source>
</evidence>
<dbReference type="PROSITE" id="PS51257">
    <property type="entry name" value="PROKAR_LIPOPROTEIN"/>
    <property type="match status" value="1"/>
</dbReference>
<keyword evidence="8 11" id="KW-0283">Flagellar rotation</keyword>
<comment type="caution">
    <text evidence="12">The sequence shown here is derived from an EMBL/GenBank/DDBJ whole genome shotgun (WGS) entry which is preliminary data.</text>
</comment>
<keyword evidence="12" id="KW-0969">Cilium</keyword>
<comment type="subcellular location">
    <subcellularLocation>
        <location evidence="11">Cell inner membrane</location>
    </subcellularLocation>
    <subcellularLocation>
        <location evidence="2">Cell membrane</location>
        <topology evidence="2">Single-pass membrane protein</topology>
    </subcellularLocation>
</comment>
<comment type="function">
    <text evidence="1 11">Controls the rotational direction of flagella during chemotaxis.</text>
</comment>
<dbReference type="NCBIfam" id="NF005435">
    <property type="entry name" value="PRK07021.1"/>
    <property type="match status" value="1"/>
</dbReference>
<evidence type="ECO:0000256" key="7">
    <source>
        <dbReference type="ARBA" id="ARBA00022692"/>
    </source>
</evidence>
<dbReference type="EMBL" id="JBANEI010000017">
    <property type="protein sequence ID" value="MEI2683873.1"/>
    <property type="molecule type" value="Genomic_DNA"/>
</dbReference>
<evidence type="ECO:0000256" key="5">
    <source>
        <dbReference type="ARBA" id="ARBA00022475"/>
    </source>
</evidence>
<evidence type="ECO:0000256" key="4">
    <source>
        <dbReference type="ARBA" id="ARBA00021812"/>
    </source>
</evidence>
<evidence type="ECO:0000313" key="13">
    <source>
        <dbReference type="Proteomes" id="UP001306592"/>
    </source>
</evidence>
<keyword evidence="7 11" id="KW-0812">Transmembrane</keyword>
<dbReference type="Pfam" id="PF03748">
    <property type="entry name" value="FliL"/>
    <property type="match status" value="1"/>
</dbReference>
<keyword evidence="12" id="KW-0282">Flagellum</keyword>
<gene>
    <name evidence="12" type="primary">fliL</name>
    <name evidence="12" type="ORF">V8N49_19690</name>
</gene>
<organism evidence="12 13">
    <name type="scientific">Erwinia aphidicola</name>
    <dbReference type="NCBI Taxonomy" id="68334"/>
    <lineage>
        <taxon>Bacteria</taxon>
        <taxon>Pseudomonadati</taxon>
        <taxon>Pseudomonadota</taxon>
        <taxon>Gammaproteobacteria</taxon>
        <taxon>Enterobacterales</taxon>
        <taxon>Erwiniaceae</taxon>
        <taxon>Erwinia</taxon>
    </lineage>
</organism>
<accession>A0ABU8DLS7</accession>
<keyword evidence="9 11" id="KW-1133">Transmembrane helix</keyword>
<evidence type="ECO:0000256" key="3">
    <source>
        <dbReference type="ARBA" id="ARBA00008281"/>
    </source>
</evidence>
<dbReference type="PANTHER" id="PTHR35091">
    <property type="entry name" value="FLAGELLAR PROTEIN FLIL"/>
    <property type="match status" value="1"/>
</dbReference>
<dbReference type="InterPro" id="IPR005503">
    <property type="entry name" value="FliL"/>
</dbReference>
<evidence type="ECO:0000256" key="6">
    <source>
        <dbReference type="ARBA" id="ARBA00022500"/>
    </source>
</evidence>
<dbReference type="PANTHER" id="PTHR35091:SF2">
    <property type="entry name" value="FLAGELLAR PROTEIN FLIL"/>
    <property type="match status" value="1"/>
</dbReference>